<comment type="caution">
    <text evidence="1">The sequence shown here is derived from an EMBL/GenBank/DDBJ whole genome shotgun (WGS) entry which is preliminary data.</text>
</comment>
<organism evidence="1 2">
    <name type="scientific">Citrus sinensis</name>
    <name type="common">Sweet orange</name>
    <name type="synonym">Citrus aurantium var. sinensis</name>
    <dbReference type="NCBI Taxonomy" id="2711"/>
    <lineage>
        <taxon>Eukaryota</taxon>
        <taxon>Viridiplantae</taxon>
        <taxon>Streptophyta</taxon>
        <taxon>Embryophyta</taxon>
        <taxon>Tracheophyta</taxon>
        <taxon>Spermatophyta</taxon>
        <taxon>Magnoliopsida</taxon>
        <taxon>eudicotyledons</taxon>
        <taxon>Gunneridae</taxon>
        <taxon>Pentapetalae</taxon>
        <taxon>rosids</taxon>
        <taxon>malvids</taxon>
        <taxon>Sapindales</taxon>
        <taxon>Rutaceae</taxon>
        <taxon>Aurantioideae</taxon>
        <taxon>Citrus</taxon>
    </lineage>
</organism>
<gene>
    <name evidence="1" type="ORF">KPL71_019385</name>
</gene>
<evidence type="ECO:0000313" key="1">
    <source>
        <dbReference type="EMBL" id="KAH9740170.1"/>
    </source>
</evidence>
<protein>
    <submittedName>
        <fullName evidence="1">NAC domain-containing protein 100</fullName>
    </submittedName>
</protein>
<proteinExistence type="predicted"/>
<sequence>MEKYDDQEQIELPPGFRFHPTDEELITHYLTPKVFDGCFSARAIGEVDLNKCEPWDLPRRAKMGEKEWYFFCVRDRKYPTGLRTNRATEAGYWKATGKDKEIYKAKALVGMKKTLVFYKGRAPKGQKTNWVMHEYRLEGKYSAYDHPKTAKVCALLLFCPCFPLCLLCFCSVFFAFTNEWVICRVFQKSGGGKKTHIQGMVKLGSFGNGIGSSALPPLMDSSPYNSETRTTINETFHVTCFSDALEDQKAQEDMIDSFNNSLLASSSSSNPHSEISPASIFLSKSSFSNSLYADQILPRIANMQYPDSFLMQDQSILKMLLENHGPNMKKNSKAEFSQDDSVVSNHEFIQGSFDDQEDPSSSAGPVALDCLWNY</sequence>
<dbReference type="Proteomes" id="UP000829398">
    <property type="component" value="Chromosome 6"/>
</dbReference>
<name>A0ACB8K7H4_CITSI</name>
<evidence type="ECO:0000313" key="2">
    <source>
        <dbReference type="Proteomes" id="UP000829398"/>
    </source>
</evidence>
<reference evidence="2" key="1">
    <citation type="journal article" date="2023" name="Hortic. Res.">
        <title>A chromosome-level phased genome enabling allele-level studies in sweet orange: a case study on citrus Huanglongbing tolerance.</title>
        <authorList>
            <person name="Wu B."/>
            <person name="Yu Q."/>
            <person name="Deng Z."/>
            <person name="Duan Y."/>
            <person name="Luo F."/>
            <person name="Gmitter F. Jr."/>
        </authorList>
    </citation>
    <scope>NUCLEOTIDE SEQUENCE [LARGE SCALE GENOMIC DNA]</scope>
    <source>
        <strain evidence="2">cv. Valencia</strain>
    </source>
</reference>
<keyword evidence="2" id="KW-1185">Reference proteome</keyword>
<dbReference type="EMBL" id="CM039175">
    <property type="protein sequence ID" value="KAH9740170.1"/>
    <property type="molecule type" value="Genomic_DNA"/>
</dbReference>
<accession>A0ACB8K7H4</accession>